<comment type="caution">
    <text evidence="1">The sequence shown here is derived from an EMBL/GenBank/DDBJ whole genome shotgun (WGS) entry which is preliminary data.</text>
</comment>
<dbReference type="Proteomes" id="UP000590225">
    <property type="component" value="Unassembled WGS sequence"/>
</dbReference>
<evidence type="ECO:0000313" key="2">
    <source>
        <dbReference type="Proteomes" id="UP000590225"/>
    </source>
</evidence>
<accession>A0AAW3TC39</accession>
<dbReference type="PANTHER" id="PTHR34724:SF2">
    <property type="entry name" value="OS12G0596101 PROTEIN"/>
    <property type="match status" value="1"/>
</dbReference>
<sequence>MCFRVTCDECGKETWGGCGQHVEDALWDVPAAQRCPGHDEEVAA</sequence>
<dbReference type="EMBL" id="JACGXP010000007">
    <property type="protein sequence ID" value="MBA8992095.1"/>
    <property type="molecule type" value="Genomic_DNA"/>
</dbReference>
<evidence type="ECO:0000313" key="1">
    <source>
        <dbReference type="EMBL" id="MBA8992095.1"/>
    </source>
</evidence>
<dbReference type="PANTHER" id="PTHR34724">
    <property type="entry name" value="OS12G0596101 PROTEIN"/>
    <property type="match status" value="1"/>
</dbReference>
<dbReference type="AlphaFoldDB" id="A0AAW3TC39"/>
<gene>
    <name evidence="1" type="ORF">FHW23_003383</name>
</gene>
<proteinExistence type="predicted"/>
<protein>
    <submittedName>
        <fullName evidence="1">Uncharacterized protein</fullName>
    </submittedName>
</protein>
<reference evidence="1 2" key="1">
    <citation type="submission" date="2020-07" db="EMBL/GenBank/DDBJ databases">
        <title>Above-ground endophytic microbial communities from plants in different locations in the United States.</title>
        <authorList>
            <person name="Frank C."/>
        </authorList>
    </citation>
    <scope>NUCLEOTIDE SEQUENCE [LARGE SCALE GENOMIC DNA]</scope>
    <source>
        <strain evidence="1 2">WPL5_2</strain>
    </source>
</reference>
<name>A0AAW3TC39_9MICO</name>
<organism evidence="1 2">
    <name type="scientific">Curtobacterium pusillum</name>
    <dbReference type="NCBI Taxonomy" id="69373"/>
    <lineage>
        <taxon>Bacteria</taxon>
        <taxon>Bacillati</taxon>
        <taxon>Actinomycetota</taxon>
        <taxon>Actinomycetes</taxon>
        <taxon>Micrococcales</taxon>
        <taxon>Microbacteriaceae</taxon>
        <taxon>Curtobacterium</taxon>
    </lineage>
</organism>